<feature type="transmembrane region" description="Helical" evidence="8">
    <location>
        <begin position="309"/>
        <end position="332"/>
    </location>
</feature>
<dbReference type="GO" id="GO:0005886">
    <property type="term" value="C:plasma membrane"/>
    <property type="evidence" value="ECO:0007669"/>
    <property type="project" value="UniProtKB-SubCell"/>
</dbReference>
<feature type="transmembrane region" description="Helical" evidence="8">
    <location>
        <begin position="12"/>
        <end position="30"/>
    </location>
</feature>
<dbReference type="PANTHER" id="PTHR23535:SF2">
    <property type="entry name" value="SUGAR EFFLUX TRANSPORTER A-RELATED"/>
    <property type="match status" value="1"/>
</dbReference>
<dbReference type="EMBL" id="BMYJ01000003">
    <property type="protein sequence ID" value="GHC50739.1"/>
    <property type="molecule type" value="Genomic_DNA"/>
</dbReference>
<dbReference type="InterPro" id="IPR036259">
    <property type="entry name" value="MFS_trans_sf"/>
</dbReference>
<evidence type="ECO:0000313" key="10">
    <source>
        <dbReference type="Proteomes" id="UP000638981"/>
    </source>
</evidence>
<feature type="transmembrane region" description="Helical" evidence="8">
    <location>
        <begin position="148"/>
        <end position="166"/>
    </location>
</feature>
<evidence type="ECO:0000256" key="6">
    <source>
        <dbReference type="ARBA" id="ARBA00022989"/>
    </source>
</evidence>
<feature type="transmembrane region" description="Helical" evidence="8">
    <location>
        <begin position="78"/>
        <end position="99"/>
    </location>
</feature>
<dbReference type="InterPro" id="IPR011701">
    <property type="entry name" value="MFS"/>
</dbReference>
<dbReference type="Gene3D" id="1.20.1250.20">
    <property type="entry name" value="MFS general substrate transporter like domains"/>
    <property type="match status" value="2"/>
</dbReference>
<feature type="transmembrane region" description="Helical" evidence="8">
    <location>
        <begin position="105"/>
        <end position="127"/>
    </location>
</feature>
<feature type="transmembrane region" description="Helical" evidence="8">
    <location>
        <begin position="255"/>
        <end position="275"/>
    </location>
</feature>
<name>A0A918TJM2_9RHOB</name>
<keyword evidence="5 8" id="KW-0812">Transmembrane</keyword>
<reference evidence="9" key="1">
    <citation type="journal article" date="2014" name="Int. J. Syst. Evol. Microbiol.">
        <title>Complete genome sequence of Corynebacterium casei LMG S-19264T (=DSM 44701T), isolated from a smear-ripened cheese.</title>
        <authorList>
            <consortium name="US DOE Joint Genome Institute (JGI-PGF)"/>
            <person name="Walter F."/>
            <person name="Albersmeier A."/>
            <person name="Kalinowski J."/>
            <person name="Ruckert C."/>
        </authorList>
    </citation>
    <scope>NUCLEOTIDE SEQUENCE</scope>
    <source>
        <strain evidence="9">KCTC 23310</strain>
    </source>
</reference>
<keyword evidence="4" id="KW-0762">Sugar transport</keyword>
<evidence type="ECO:0000256" key="5">
    <source>
        <dbReference type="ARBA" id="ARBA00022692"/>
    </source>
</evidence>
<dbReference type="GO" id="GO:0022857">
    <property type="term" value="F:transmembrane transporter activity"/>
    <property type="evidence" value="ECO:0007669"/>
    <property type="project" value="InterPro"/>
</dbReference>
<dbReference type="AlphaFoldDB" id="A0A918TJM2"/>
<feature type="transmembrane region" description="Helical" evidence="8">
    <location>
        <begin position="370"/>
        <end position="391"/>
    </location>
</feature>
<evidence type="ECO:0000256" key="1">
    <source>
        <dbReference type="ARBA" id="ARBA00004651"/>
    </source>
</evidence>
<dbReference type="PANTHER" id="PTHR23535">
    <property type="entry name" value="SUGAR EFFLUX TRANSPORTER A-RELATED"/>
    <property type="match status" value="1"/>
</dbReference>
<gene>
    <name evidence="9" type="ORF">GCM10007315_11360</name>
</gene>
<accession>A0A918TJM2</accession>
<dbReference type="RefSeq" id="WP_189410661.1">
    <property type="nucleotide sequence ID" value="NZ_BMYJ01000003.1"/>
</dbReference>
<dbReference type="SUPFAM" id="SSF103473">
    <property type="entry name" value="MFS general substrate transporter"/>
    <property type="match status" value="1"/>
</dbReference>
<evidence type="ECO:0000256" key="2">
    <source>
        <dbReference type="ARBA" id="ARBA00022448"/>
    </source>
</evidence>
<feature type="transmembrane region" description="Helical" evidence="8">
    <location>
        <begin position="214"/>
        <end position="235"/>
    </location>
</feature>
<organism evidence="9 10">
    <name type="scientific">Neogemmobacter tilapiae</name>
    <dbReference type="NCBI Taxonomy" id="875041"/>
    <lineage>
        <taxon>Bacteria</taxon>
        <taxon>Pseudomonadati</taxon>
        <taxon>Pseudomonadota</taxon>
        <taxon>Alphaproteobacteria</taxon>
        <taxon>Rhodobacterales</taxon>
        <taxon>Paracoccaceae</taxon>
        <taxon>Neogemmobacter</taxon>
    </lineage>
</organism>
<evidence type="ECO:0000313" key="9">
    <source>
        <dbReference type="EMBL" id="GHC50739.1"/>
    </source>
</evidence>
<comment type="caution">
    <text evidence="9">The sequence shown here is derived from an EMBL/GenBank/DDBJ whole genome shotgun (WGS) entry which is preliminary data.</text>
</comment>
<evidence type="ECO:0000256" key="3">
    <source>
        <dbReference type="ARBA" id="ARBA00022475"/>
    </source>
</evidence>
<keyword evidence="2" id="KW-0813">Transport</keyword>
<feature type="transmembrane region" description="Helical" evidence="8">
    <location>
        <begin position="50"/>
        <end position="71"/>
    </location>
</feature>
<protein>
    <submittedName>
        <fullName evidence="9">MFS transporter</fullName>
    </submittedName>
</protein>
<evidence type="ECO:0000256" key="8">
    <source>
        <dbReference type="SAM" id="Phobius"/>
    </source>
</evidence>
<proteinExistence type="predicted"/>
<dbReference type="Proteomes" id="UP000638981">
    <property type="component" value="Unassembled WGS sequence"/>
</dbReference>
<feature type="transmembrane region" description="Helical" evidence="8">
    <location>
        <begin position="282"/>
        <end position="303"/>
    </location>
</feature>
<keyword evidence="10" id="KW-1185">Reference proteome</keyword>
<sequence length="398" mass="41559">MQIWFSILRRHAVVRAAALAIFLYGFAGAATSPYQSMLAIQDLGLSDSAYAWIALLASVANVTMAIVAGLLSDRMHSYRAPLIFVSAFGILGYGMIWAIPSPLTFVLATIGPLALFHATNSMLFGAVRAQTDRFEAEEARIVNALMRIMVSLSWVLMPGVVGIMMRGRDSMIAAWAIAAVVAAACMATILFGMKGADDTPPPPSRAALGDLRLLVGRGILARVLGVALISQVLHVNTAVLPLIVTGQAGGKPEDIGFLVGMVAVLEVGFMVYWAWAVRGHNLTRALLISSALYLVYLGGLAVASAPWHVYAASLIAGFSAAALISLPISYLLDLIRDRPGLSASLLAVNYFLGGALGAGVFGIGTALGGYGLTALLSGGLGVLGALLLMGLEHGKDHA</sequence>
<feature type="transmembrane region" description="Helical" evidence="8">
    <location>
        <begin position="344"/>
        <end position="364"/>
    </location>
</feature>
<reference evidence="9" key="2">
    <citation type="submission" date="2020-09" db="EMBL/GenBank/DDBJ databases">
        <authorList>
            <person name="Sun Q."/>
            <person name="Kim S."/>
        </authorList>
    </citation>
    <scope>NUCLEOTIDE SEQUENCE</scope>
    <source>
        <strain evidence="9">KCTC 23310</strain>
    </source>
</reference>
<dbReference type="Pfam" id="PF07690">
    <property type="entry name" value="MFS_1"/>
    <property type="match status" value="1"/>
</dbReference>
<comment type="subcellular location">
    <subcellularLocation>
        <location evidence="1">Cell membrane</location>
        <topology evidence="1">Multi-pass membrane protein</topology>
    </subcellularLocation>
</comment>
<keyword evidence="3" id="KW-1003">Cell membrane</keyword>
<evidence type="ECO:0000256" key="4">
    <source>
        <dbReference type="ARBA" id="ARBA00022597"/>
    </source>
</evidence>
<keyword evidence="7 8" id="KW-0472">Membrane</keyword>
<keyword evidence="6 8" id="KW-1133">Transmembrane helix</keyword>
<feature type="transmembrane region" description="Helical" evidence="8">
    <location>
        <begin position="172"/>
        <end position="193"/>
    </location>
</feature>
<evidence type="ECO:0000256" key="7">
    <source>
        <dbReference type="ARBA" id="ARBA00023136"/>
    </source>
</evidence>